<dbReference type="PANTHER" id="PTHR31084">
    <property type="entry name" value="ALPHA-L-FUCOSIDASE 2"/>
    <property type="match status" value="1"/>
</dbReference>
<reference evidence="4" key="1">
    <citation type="journal article" date="2014" name="Int. J. Syst. Evol. Microbiol.">
        <title>Complete genome sequence of Corynebacterium casei LMG S-19264T (=DSM 44701T), isolated from a smear-ripened cheese.</title>
        <authorList>
            <consortium name="US DOE Joint Genome Institute (JGI-PGF)"/>
            <person name="Walter F."/>
            <person name="Albersmeier A."/>
            <person name="Kalinowski J."/>
            <person name="Ruckert C."/>
        </authorList>
    </citation>
    <scope>NUCLEOTIDE SEQUENCE</scope>
    <source>
        <strain evidence="4">NBRC 108769</strain>
    </source>
</reference>
<comment type="caution">
    <text evidence="4">The sequence shown here is derived from an EMBL/GenBank/DDBJ whole genome shotgun (WGS) entry which is preliminary data.</text>
</comment>
<dbReference type="InterPro" id="IPR027414">
    <property type="entry name" value="GH95_N_dom"/>
</dbReference>
<evidence type="ECO:0000313" key="5">
    <source>
        <dbReference type="Proteomes" id="UP001156666"/>
    </source>
</evidence>
<feature type="domain" description="Alpha fucosidase A-like C-terminal" evidence="2">
    <location>
        <begin position="700"/>
        <end position="770"/>
    </location>
</feature>
<feature type="domain" description="Glycosyl hydrolase family 95 N-terminal" evidence="1">
    <location>
        <begin position="44"/>
        <end position="272"/>
    </location>
</feature>
<dbReference type="Pfam" id="PF22124">
    <property type="entry name" value="Glyco_hydro_95_cat"/>
    <property type="match status" value="1"/>
</dbReference>
<dbReference type="InterPro" id="IPR012341">
    <property type="entry name" value="6hp_glycosidase-like_sf"/>
</dbReference>
<dbReference type="Pfam" id="PF21307">
    <property type="entry name" value="Glyco_hydro_95_C"/>
    <property type="match status" value="1"/>
</dbReference>
<dbReference type="InterPro" id="IPR008928">
    <property type="entry name" value="6-hairpin_glycosidase_sf"/>
</dbReference>
<organism evidence="4 5">
    <name type="scientific">Portibacter lacus</name>
    <dbReference type="NCBI Taxonomy" id="1099794"/>
    <lineage>
        <taxon>Bacteria</taxon>
        <taxon>Pseudomonadati</taxon>
        <taxon>Bacteroidota</taxon>
        <taxon>Saprospiria</taxon>
        <taxon>Saprospirales</taxon>
        <taxon>Haliscomenobacteraceae</taxon>
        <taxon>Portibacter</taxon>
    </lineage>
</organism>
<dbReference type="AlphaFoldDB" id="A0AA37WDM5"/>
<dbReference type="InterPro" id="IPR054363">
    <property type="entry name" value="GH95_cat"/>
</dbReference>
<accession>A0AA37WDM5</accession>
<protein>
    <recommendedName>
        <fullName evidence="6">Alpha-L-fucosidase 2</fullName>
    </recommendedName>
</protein>
<name>A0AA37WDM5_9BACT</name>
<evidence type="ECO:0000313" key="4">
    <source>
        <dbReference type="EMBL" id="GLR17083.1"/>
    </source>
</evidence>
<dbReference type="PIRSF" id="PIRSF007663">
    <property type="entry name" value="UCP007663"/>
    <property type="match status" value="1"/>
</dbReference>
<reference evidence="4" key="2">
    <citation type="submission" date="2023-01" db="EMBL/GenBank/DDBJ databases">
        <title>Draft genome sequence of Portibacter lacus strain NBRC 108769.</title>
        <authorList>
            <person name="Sun Q."/>
            <person name="Mori K."/>
        </authorList>
    </citation>
    <scope>NUCLEOTIDE SEQUENCE</scope>
    <source>
        <strain evidence="4">NBRC 108769</strain>
    </source>
</reference>
<evidence type="ECO:0000259" key="3">
    <source>
        <dbReference type="Pfam" id="PF22124"/>
    </source>
</evidence>
<dbReference type="SUPFAM" id="SSF48208">
    <property type="entry name" value="Six-hairpin glycosidases"/>
    <property type="match status" value="1"/>
</dbReference>
<evidence type="ECO:0000259" key="1">
    <source>
        <dbReference type="Pfam" id="PF14498"/>
    </source>
</evidence>
<dbReference type="GO" id="GO:0005975">
    <property type="term" value="P:carbohydrate metabolic process"/>
    <property type="evidence" value="ECO:0007669"/>
    <property type="project" value="InterPro"/>
</dbReference>
<dbReference type="InterPro" id="IPR049053">
    <property type="entry name" value="AFCA-like_C"/>
</dbReference>
<dbReference type="Pfam" id="PF14498">
    <property type="entry name" value="Glyco_hyd_65N_2"/>
    <property type="match status" value="1"/>
</dbReference>
<dbReference type="Proteomes" id="UP001156666">
    <property type="component" value="Unassembled WGS sequence"/>
</dbReference>
<keyword evidence="5" id="KW-1185">Reference proteome</keyword>
<dbReference type="PANTHER" id="PTHR31084:SF0">
    <property type="entry name" value="ALPHA-L-FUCOSIDASE 2"/>
    <property type="match status" value="1"/>
</dbReference>
<evidence type="ECO:0000259" key="2">
    <source>
        <dbReference type="Pfam" id="PF21307"/>
    </source>
</evidence>
<dbReference type="InterPro" id="IPR016518">
    <property type="entry name" value="Alpha-L-fucosidase"/>
</dbReference>
<proteinExistence type="predicted"/>
<dbReference type="Gene3D" id="1.50.10.10">
    <property type="match status" value="1"/>
</dbReference>
<dbReference type="GO" id="GO:0004560">
    <property type="term" value="F:alpha-L-fucosidase activity"/>
    <property type="evidence" value="ECO:0007669"/>
    <property type="project" value="InterPro"/>
</dbReference>
<gene>
    <name evidence="4" type="ORF">GCM10007940_16980</name>
</gene>
<dbReference type="EMBL" id="BSOH01000007">
    <property type="protein sequence ID" value="GLR17083.1"/>
    <property type="molecule type" value="Genomic_DNA"/>
</dbReference>
<evidence type="ECO:0008006" key="6">
    <source>
        <dbReference type="Google" id="ProtNLM"/>
    </source>
</evidence>
<feature type="domain" description="Glycosyl hydrolase family 95 catalytic" evidence="3">
    <location>
        <begin position="297"/>
        <end position="698"/>
    </location>
</feature>
<sequence length="783" mass="87948">MIKVLGNNANKKFMKKFKGMKLGFVLFFIIVFNFAGLGQQEASLNYDTAAKVWTEALPVGNGRLGGMIYGGVAQEHIQFNEETLWAGEPHDYAHQGAKNYLGEIRQLLTDGNSKAAHKLAQDHFMSEPLKQLPYQPFGDLYLNFENHEEFTNYRRSLDLSSAISKVSYTAKGVNFTRDVFVSHPDQVMVVRLEADKKGSLSFEVNMDAEHEEKKLTSNDNQQSLEIAVKDGALHGAARLKVETDGSLTEKDGVLSIANASSATIYLTAATNYINFRDVSGNPAELVEDYLAEIEGESYEQIKTNHLEDYQELYNRFSVDFGDNGQSAKTTDQRIYDFWKNPDDPELLALYIQFARYLTISTSRPGTNPSNLQGIWNDKMVPPWLSGYTTNINLEMNYWPVEITNLSECHEPLFKFISELSESGSVVAKEHYDADGWVAHHNVDLWRGAAPVNASHHGIWVTGGAWLSTHIWEHYLFTMDEQFLKDRYPLMRDAAIFFTDFLYKDPNTGYLISSPSNSPEIGGLVAGPTMDHQIIRALFRNTIEAAKVLGEDEELVMKLNALIPEIAPNQIGQHGQLQEWLEDKDDPDVHHRHVSHLWAVYPGNEINLFDTPDLMKAAKQSLEFRGDNGTGWSLAWKVNFWARFRDGNHAYKILHGLLSPAEEPLRKNKGGSYPNLFDAHPPFQIDGNFGGTSGILEMLVQSHLEGIELLPALPDALPEGEVSGLCARGGFELSFKWKDGILENLEVLSKKGGTCRLAYGDNITIIETKKGETYQFNGSLKEMK</sequence>